<dbReference type="AlphaFoldDB" id="A0A343TL35"/>
<dbReference type="InterPro" id="IPR013783">
    <property type="entry name" value="Ig-like_fold"/>
</dbReference>
<feature type="region of interest" description="Disordered" evidence="1">
    <location>
        <begin position="56"/>
        <end position="78"/>
    </location>
</feature>
<dbReference type="InterPro" id="IPR055693">
    <property type="entry name" value="DUF7269"/>
</dbReference>
<evidence type="ECO:0000256" key="1">
    <source>
        <dbReference type="SAM" id="MobiDB-lite"/>
    </source>
</evidence>
<accession>A0A343TL35</accession>
<evidence type="ECO:0000313" key="3">
    <source>
        <dbReference type="EMBL" id="AUX09807.1"/>
    </source>
</evidence>
<dbReference type="EMBL" id="CP025066">
    <property type="protein sequence ID" value="AUX09807.1"/>
    <property type="molecule type" value="Genomic_DNA"/>
</dbReference>
<dbReference type="InterPro" id="IPR002881">
    <property type="entry name" value="DUF58"/>
</dbReference>
<dbReference type="KEGG" id="hdf:AArcSl_2182"/>
<evidence type="ECO:0000313" key="4">
    <source>
        <dbReference type="Proteomes" id="UP000263012"/>
    </source>
</evidence>
<feature type="region of interest" description="Disordered" evidence="1">
    <location>
        <begin position="181"/>
        <end position="226"/>
    </location>
</feature>
<dbReference type="OrthoDB" id="31512at2157"/>
<dbReference type="Proteomes" id="UP000263012">
    <property type="component" value="Chromosome"/>
</dbReference>
<dbReference type="Gene3D" id="2.60.40.10">
    <property type="entry name" value="Immunoglobulins"/>
    <property type="match status" value="1"/>
</dbReference>
<dbReference type="PANTHER" id="PTHR33608">
    <property type="entry name" value="BLL2464 PROTEIN"/>
    <property type="match status" value="1"/>
</dbReference>
<dbReference type="RefSeq" id="WP_119819006.1">
    <property type="nucleotide sequence ID" value="NZ_CP025066.1"/>
</dbReference>
<organism evidence="3 4">
    <name type="scientific">Halalkaliarchaeum desulfuricum</name>
    <dbReference type="NCBI Taxonomy" id="2055893"/>
    <lineage>
        <taxon>Archaea</taxon>
        <taxon>Methanobacteriati</taxon>
        <taxon>Methanobacteriota</taxon>
        <taxon>Stenosarchaea group</taxon>
        <taxon>Halobacteria</taxon>
        <taxon>Halobacteriales</taxon>
        <taxon>Haloferacaceae</taxon>
        <taxon>Halalkaliarchaeum</taxon>
    </lineage>
</organism>
<protein>
    <recommendedName>
        <fullName evidence="2">DUF58 domain-containing protein</fullName>
    </recommendedName>
</protein>
<gene>
    <name evidence="3" type="ORF">AArcSl_2182</name>
</gene>
<name>A0A343TL35_9EURY</name>
<evidence type="ECO:0000259" key="2">
    <source>
        <dbReference type="Pfam" id="PF01882"/>
    </source>
</evidence>
<feature type="domain" description="DUF58" evidence="2">
    <location>
        <begin position="429"/>
        <end position="541"/>
    </location>
</feature>
<proteinExistence type="predicted"/>
<dbReference type="PANTHER" id="PTHR33608:SF6">
    <property type="entry name" value="BLL2464 PROTEIN"/>
    <property type="match status" value="1"/>
</dbReference>
<feature type="compositionally biased region" description="Basic and acidic residues" evidence="1">
    <location>
        <begin position="186"/>
        <end position="200"/>
    </location>
</feature>
<sequence>MNTRRLSLLLGITALTVGVLAIVSPAAVPFSPGRIVVSVIGVLALVQAARIARRRHRSTLDEAKTPDPERSVSAPQPGDDFDTVLEQFVDRRHQIARVRSDEGLSAAAVAVLVQFAGKTETEAKRRVKAGTWTDDVYAASFLGGENAPSVPLRDRVWNTLRRESGYQRRIRHTVDAIDAVVTDGSKSTDDTAENRDHDTEATSVPDDDTERQPSTTGRGRLKEGAKRAVARGAHSTGHWEGVSVIALLGIGIGVFVEQPAVVLVGVVSIGYAAYARSSVLPPGEVGIDRELDAESPEPGDEVTITVTVRNTTDRILPDVRVVDGVPAALAVENGSPRCGTALRPAEETTFSYSITATRGVHTFGPTHVIGRNLSGEIEAVRLYSSDSTLRCVPPLAAGNEPFPLRKTTEQFVGREKTSQTGEGIEFSTTREYRPGDPVRRIDWNRRARTRELTTIEFRQERAATVVLLVDARSSAYVAPHPGADHAVDRAVEAAGQLFSKIESADNRVGIAAAGSDSCWLPPSSGIEHRNKARELLATDPEFTPVPKEQKTISWRWRKTLRKRLEPGTQLVFLTPLRDESTRRIARQFDARGHPVTVVSPDSTSNRSAGNRLAGIARTLHVSTLRDAGIPVVDWSWDEPLDVALARYAARRQP</sequence>
<dbReference type="Pfam" id="PF23933">
    <property type="entry name" value="DUF7269"/>
    <property type="match status" value="1"/>
</dbReference>
<dbReference type="GeneID" id="37878533"/>
<reference evidence="4" key="1">
    <citation type="submission" date="2017-11" db="EMBL/GenBank/DDBJ databases">
        <title>Phenotypic and genomic properties of facultatively anaerobic sulfur-reducing natronoarchaea from hypersaline soda lakes.</title>
        <authorList>
            <person name="Sorokin D.Y."/>
            <person name="Kublanov I.V."/>
            <person name="Roman P."/>
            <person name="Sinninghe Damste J.S."/>
            <person name="Golyshin P.N."/>
            <person name="Rojo D."/>
            <person name="Ciordia S."/>
            <person name="Mena M.D.C."/>
            <person name="Ferrer M."/>
            <person name="Messina E."/>
            <person name="Smedile F."/>
            <person name="La Spada G."/>
            <person name="La Cono V."/>
            <person name="Yakimov M.M."/>
        </authorList>
    </citation>
    <scope>NUCLEOTIDE SEQUENCE [LARGE SCALE GENOMIC DNA]</scope>
    <source>
        <strain evidence="4">AArc-Sl</strain>
    </source>
</reference>
<feature type="compositionally biased region" description="Basic and acidic residues" evidence="1">
    <location>
        <begin position="58"/>
        <end position="70"/>
    </location>
</feature>
<keyword evidence="4" id="KW-1185">Reference proteome</keyword>
<dbReference type="Pfam" id="PF01882">
    <property type="entry name" value="DUF58"/>
    <property type="match status" value="1"/>
</dbReference>